<dbReference type="EMBL" id="RCOR01000036">
    <property type="protein sequence ID" value="RSN68144.1"/>
    <property type="molecule type" value="Genomic_DNA"/>
</dbReference>
<dbReference type="InterPro" id="IPR029063">
    <property type="entry name" value="SAM-dependent_MTases_sf"/>
</dbReference>
<organism evidence="3 4">
    <name type="scientific">Candidatus Korarchaeum cryptofilum</name>
    <dbReference type="NCBI Taxonomy" id="498846"/>
    <lineage>
        <taxon>Archaea</taxon>
        <taxon>Thermoproteota</taxon>
        <taxon>Candidatus Korarchaeia</taxon>
        <taxon>Candidatus Korarchaeales</taxon>
        <taxon>Candidatus Korarchaeaceae</taxon>
        <taxon>Candidatus Korarchaeum</taxon>
    </lineage>
</organism>
<evidence type="ECO:0000259" key="2">
    <source>
        <dbReference type="Pfam" id="PF13649"/>
    </source>
</evidence>
<dbReference type="SUPFAM" id="SSF53335">
    <property type="entry name" value="S-adenosyl-L-methionine-dependent methyltransferases"/>
    <property type="match status" value="1"/>
</dbReference>
<dbReference type="PANTHER" id="PTHR43861">
    <property type="entry name" value="TRANS-ACONITATE 2-METHYLTRANSFERASE-RELATED"/>
    <property type="match status" value="1"/>
</dbReference>
<gene>
    <name evidence="3" type="ORF">D9Q81_06765</name>
</gene>
<keyword evidence="1 3" id="KW-0808">Transferase</keyword>
<dbReference type="Pfam" id="PF13649">
    <property type="entry name" value="Methyltransf_25"/>
    <property type="match status" value="1"/>
</dbReference>
<feature type="domain" description="Methyltransferase" evidence="2">
    <location>
        <begin position="52"/>
        <end position="147"/>
    </location>
</feature>
<dbReference type="Proteomes" id="UP000278149">
    <property type="component" value="Unassembled WGS sequence"/>
</dbReference>
<reference evidence="3 4" key="1">
    <citation type="submission" date="2018-10" db="EMBL/GenBank/DDBJ databases">
        <title>Co-occurring genomic capacity for anaerobic methane metabolism and dissimilatory sulfite reduction discovered in the Korarchaeota.</title>
        <authorList>
            <person name="Mckay L.J."/>
            <person name="Dlakic M."/>
            <person name="Fields M.W."/>
            <person name="Delmont T.O."/>
            <person name="Eren A.M."/>
            <person name="Jay Z.J."/>
            <person name="Klingelsmith K.B."/>
            <person name="Rusch D.B."/>
            <person name="Inskeep W.P."/>
        </authorList>
    </citation>
    <scope>NUCLEOTIDE SEQUENCE [LARGE SCALE GENOMIC DNA]</scope>
    <source>
        <strain evidence="3 4">WS</strain>
    </source>
</reference>
<dbReference type="InterPro" id="IPR041698">
    <property type="entry name" value="Methyltransf_25"/>
</dbReference>
<dbReference type="AlphaFoldDB" id="A0A429G2Z4"/>
<name>A0A429G2Z4_9CREN</name>
<protein>
    <submittedName>
        <fullName evidence="3">Class I SAM-dependent methyltransferase</fullName>
    </submittedName>
</protein>
<dbReference type="Gene3D" id="3.40.50.150">
    <property type="entry name" value="Vaccinia Virus protein VP39"/>
    <property type="match status" value="1"/>
</dbReference>
<sequence>MSEVSGTEGGRKIYGYDEELWCKLLLGNYGTGERDIGVIEGILRRLSPGKEILDLGCGIGRISNRLAAMGYSVTGIDTCELCIREARKLAEELGVSKNVSYIVGDYRDLDVIPAKKFDAALCILASAWGSIEEMSVIFSNISYRMKEGAILLLREFVKERFLTHLYLTPSSQSWFGIVGDTLSLHSWKYVPRESKIITIKEFYQREGKDFKLIARMEREYSMPSLTEYISALERAGWRVEEVIEGPVDLMRLEDYNDPWWLFSSLIVARLIGK</sequence>
<accession>A0A429G2Z4</accession>
<dbReference type="CDD" id="cd02440">
    <property type="entry name" value="AdoMet_MTases"/>
    <property type="match status" value="1"/>
</dbReference>
<evidence type="ECO:0000313" key="4">
    <source>
        <dbReference type="Proteomes" id="UP000278149"/>
    </source>
</evidence>
<comment type="caution">
    <text evidence="3">The sequence shown here is derived from an EMBL/GenBank/DDBJ whole genome shotgun (WGS) entry which is preliminary data.</text>
</comment>
<evidence type="ECO:0000256" key="1">
    <source>
        <dbReference type="ARBA" id="ARBA00022679"/>
    </source>
</evidence>
<keyword evidence="3" id="KW-0489">Methyltransferase</keyword>
<dbReference type="GO" id="GO:0032259">
    <property type="term" value="P:methylation"/>
    <property type="evidence" value="ECO:0007669"/>
    <property type="project" value="UniProtKB-KW"/>
</dbReference>
<dbReference type="GO" id="GO:0008168">
    <property type="term" value="F:methyltransferase activity"/>
    <property type="evidence" value="ECO:0007669"/>
    <property type="project" value="UniProtKB-KW"/>
</dbReference>
<evidence type="ECO:0000313" key="3">
    <source>
        <dbReference type="EMBL" id="RSN68144.1"/>
    </source>
</evidence>
<proteinExistence type="predicted"/>
<dbReference type="RefSeq" id="WP_125742190.1">
    <property type="nucleotide sequence ID" value="NZ_RCOR01000036.1"/>
</dbReference>